<keyword evidence="2" id="KW-1185">Reference proteome</keyword>
<dbReference type="Proteomes" id="UP001150581">
    <property type="component" value="Unassembled WGS sequence"/>
</dbReference>
<evidence type="ECO:0000313" key="1">
    <source>
        <dbReference type="EMBL" id="KAJ1901417.1"/>
    </source>
</evidence>
<evidence type="ECO:0000313" key="2">
    <source>
        <dbReference type="Proteomes" id="UP001150581"/>
    </source>
</evidence>
<proteinExistence type="predicted"/>
<accession>A0ACC1IUZ4</accession>
<gene>
    <name evidence="1" type="ORF">LPJ66_000786</name>
</gene>
<organism evidence="1 2">
    <name type="scientific">Kickxella alabastrina</name>
    <dbReference type="NCBI Taxonomy" id="61397"/>
    <lineage>
        <taxon>Eukaryota</taxon>
        <taxon>Fungi</taxon>
        <taxon>Fungi incertae sedis</taxon>
        <taxon>Zoopagomycota</taxon>
        <taxon>Kickxellomycotina</taxon>
        <taxon>Kickxellomycetes</taxon>
        <taxon>Kickxellales</taxon>
        <taxon>Kickxellaceae</taxon>
        <taxon>Kickxella</taxon>
    </lineage>
</organism>
<dbReference type="EMBL" id="JANBPG010000028">
    <property type="protein sequence ID" value="KAJ1901417.1"/>
    <property type="molecule type" value="Genomic_DNA"/>
</dbReference>
<reference evidence="1" key="1">
    <citation type="submission" date="2022-07" db="EMBL/GenBank/DDBJ databases">
        <title>Phylogenomic reconstructions and comparative analyses of Kickxellomycotina fungi.</title>
        <authorList>
            <person name="Reynolds N.K."/>
            <person name="Stajich J.E."/>
            <person name="Barry K."/>
            <person name="Grigoriev I.V."/>
            <person name="Crous P."/>
            <person name="Smith M.E."/>
        </authorList>
    </citation>
    <scope>NUCLEOTIDE SEQUENCE</scope>
    <source>
        <strain evidence="1">Benny 63K</strain>
    </source>
</reference>
<protein>
    <submittedName>
        <fullName evidence="1">Uncharacterized protein</fullName>
    </submittedName>
</protein>
<sequence length="471" mass="49382">MQALFTSFVAAAMASSILVSGAPIAQDIGDAIGVAQNNVIDIQFNPAYVDWDQVDWTKVDWNQVTWGTASTRQAVSTEVPAPMTEAALVAESPVAEQQAAAQAIVPVAHAAQAAVETVVTEETSTTEEPATTTAPIAPIAPIAHAAQAIAPEPTPTPTKAEETPVAQETTSEAPAPTTEVAAAAPIVVQAPVSSGGKSLWGLAYSPYNTDGSCPDVGTVAEQLKKVASVASNIRLYSTDCSQLSSALEAIGSNNIPLNVYAGIWITDGASRMESDLDKFVAAAKQYDSSLIKGVSVGNEDIFKGMSESTVIGYINQVRARLQAEGMGHIPVYTTETDAHFSKALAAASDVVQINVYSIFDGIYTDINASVDSVIQRANNIRSNVSSGKPVRFGECGWSSAGNTGPSPLSLANEIAFARGFKCAAAAAGFDYFYFEAKNAQWKKSVAASEQNFGIFDASFTPKFDFNLLNLC</sequence>
<comment type="caution">
    <text evidence="1">The sequence shown here is derived from an EMBL/GenBank/DDBJ whole genome shotgun (WGS) entry which is preliminary data.</text>
</comment>
<name>A0ACC1IUZ4_9FUNG</name>